<reference evidence="2 3" key="1">
    <citation type="submission" date="2023-12" db="EMBL/GenBank/DDBJ databases">
        <title>Description of new species of Mycobacterium terrae complex isolated from sewage at the Sao Paulo Zoological Park Foundation in Brazil.</title>
        <authorList>
            <person name="Romagnoli C.L."/>
            <person name="Conceicao E.C."/>
            <person name="Machado E."/>
            <person name="Barreto L.B.P.F."/>
            <person name="Sharma A."/>
            <person name="Silva N.M."/>
            <person name="Marques L.E."/>
            <person name="Juliana M.A."/>
            <person name="Lourenco M.C.S."/>
            <person name="Digiampietri L.A."/>
            <person name="Suffys P.N."/>
            <person name="Viana-Niero C."/>
        </authorList>
    </citation>
    <scope>NUCLEOTIDE SEQUENCE [LARGE SCALE GENOMIC DNA]</scope>
    <source>
        <strain evidence="2 3">MYC017</strain>
    </source>
</reference>
<evidence type="ECO:0000256" key="1">
    <source>
        <dbReference type="SAM" id="Phobius"/>
    </source>
</evidence>
<dbReference type="NCBIfam" id="NF033942">
    <property type="entry name" value="GjpA"/>
    <property type="match status" value="1"/>
</dbReference>
<keyword evidence="1" id="KW-1133">Transmembrane helix</keyword>
<dbReference type="Proteomes" id="UP001299283">
    <property type="component" value="Unassembled WGS sequence"/>
</dbReference>
<sequence>MAVRQTLRPYAVAGIMIVGAGLVAVTPLAAPLPGIQLRDVALTAGDSSLPDLAAPWIEQFNTASENATTLMNNFFQAPGIGTQQMVANMAGFLQDFFNNPTSNTVASISAQMENNLAAVLTGYGLQNANPDTFSTVTAHTMDGYYHNIADGSGHAWFFGQIPSYLPSNVDSATVLPIINFLASPESGIIMGELGPSISPWIALLNSMTAGDDWNTTLANMVGAFFNGATLNLDSVIPAIEQLGVFPAGMNLENLDIAFGGLLTPGNVGTDSGVGGSIFNSLGISLTGVPAVGTLDYAGQPVGPLGAWEGWAQAIGALLGWDGSGSPLSTVGLPTVPTDFFDDGGASALATDVSGWLQDFFSWL</sequence>
<proteinExistence type="predicted"/>
<organism evidence="2 3">
    <name type="scientific">[Mycobacterium] vasticus</name>
    <dbReference type="NCBI Taxonomy" id="2875777"/>
    <lineage>
        <taxon>Bacteria</taxon>
        <taxon>Bacillati</taxon>
        <taxon>Actinomycetota</taxon>
        <taxon>Actinomycetes</taxon>
        <taxon>Mycobacteriales</taxon>
        <taxon>Mycobacteriaceae</taxon>
        <taxon>Mycolicibacter</taxon>
    </lineage>
</organism>
<evidence type="ECO:0000313" key="2">
    <source>
        <dbReference type="EMBL" id="MEB3068835.1"/>
    </source>
</evidence>
<keyword evidence="3" id="KW-1185">Reference proteome</keyword>
<gene>
    <name evidence="2" type="primary">gjpA</name>
    <name evidence="2" type="ORF">K5L39_06535</name>
</gene>
<dbReference type="InterPro" id="IPR049934">
    <property type="entry name" value="GjpA-like"/>
</dbReference>
<keyword evidence="1" id="KW-0472">Membrane</keyword>
<dbReference type="RefSeq" id="WP_225398982.1">
    <property type="nucleotide sequence ID" value="NZ_JAYJJQ010000004.1"/>
</dbReference>
<accession>A0ABU5YVU0</accession>
<protein>
    <submittedName>
        <fullName evidence="2">Outer membrane porin GjpA</fullName>
    </submittedName>
</protein>
<dbReference type="EMBL" id="JAYJJQ010000004">
    <property type="protein sequence ID" value="MEB3068835.1"/>
    <property type="molecule type" value="Genomic_DNA"/>
</dbReference>
<comment type="caution">
    <text evidence="2">The sequence shown here is derived from an EMBL/GenBank/DDBJ whole genome shotgun (WGS) entry which is preliminary data.</text>
</comment>
<feature type="transmembrane region" description="Helical" evidence="1">
    <location>
        <begin position="12"/>
        <end position="30"/>
    </location>
</feature>
<evidence type="ECO:0000313" key="3">
    <source>
        <dbReference type="Proteomes" id="UP001299283"/>
    </source>
</evidence>
<keyword evidence="1" id="KW-0812">Transmembrane</keyword>
<name>A0ABU5YVU0_9MYCO</name>